<dbReference type="RefSeq" id="WP_123646018.1">
    <property type="nucleotide sequence ID" value="NZ_RCTY01000008.1"/>
</dbReference>
<feature type="transmembrane region" description="Helical" evidence="1">
    <location>
        <begin position="133"/>
        <end position="159"/>
    </location>
</feature>
<comment type="caution">
    <text evidence="2">The sequence shown here is derived from an EMBL/GenBank/DDBJ whole genome shotgun (WGS) entry which is preliminary data.</text>
</comment>
<keyword evidence="1" id="KW-1133">Transmembrane helix</keyword>
<accession>A0A3N2RMZ4</accession>
<organism evidence="2 3">
    <name type="scientific">Lysobacter enzymogenes</name>
    <dbReference type="NCBI Taxonomy" id="69"/>
    <lineage>
        <taxon>Bacteria</taxon>
        <taxon>Pseudomonadati</taxon>
        <taxon>Pseudomonadota</taxon>
        <taxon>Gammaproteobacteria</taxon>
        <taxon>Lysobacterales</taxon>
        <taxon>Lysobacteraceae</taxon>
        <taxon>Lysobacter</taxon>
    </lineage>
</organism>
<keyword evidence="1" id="KW-0812">Transmembrane</keyword>
<keyword evidence="1" id="KW-0472">Membrane</keyword>
<protein>
    <submittedName>
        <fullName evidence="2">Uncharacterized protein</fullName>
    </submittedName>
</protein>
<reference evidence="2 3" key="1">
    <citation type="submission" date="2018-10" db="EMBL/GenBank/DDBJ databases">
        <title>The genome of Lysobacter enzymogenes OH11.</title>
        <authorList>
            <person name="Liu F."/>
            <person name="Zhao Y."/>
            <person name="Qian G."/>
            <person name="Chen Y."/>
            <person name="Xu H."/>
        </authorList>
    </citation>
    <scope>NUCLEOTIDE SEQUENCE [LARGE SCALE GENOMIC DNA]</scope>
    <source>
        <strain evidence="2 3">OH11</strain>
    </source>
</reference>
<dbReference type="AlphaFoldDB" id="A0A3N2RMZ4"/>
<name>A0A3N2RMZ4_LYSEN</name>
<feature type="transmembrane region" description="Helical" evidence="1">
    <location>
        <begin position="109"/>
        <end position="127"/>
    </location>
</feature>
<feature type="transmembrane region" description="Helical" evidence="1">
    <location>
        <begin position="350"/>
        <end position="369"/>
    </location>
</feature>
<feature type="transmembrane region" description="Helical" evidence="1">
    <location>
        <begin position="381"/>
        <end position="401"/>
    </location>
</feature>
<proteinExistence type="predicted"/>
<sequence>MFQPLPVAIEQLEGPIERLRMTAAADGRFIAWVAGHPVHGRTRDAFNAPFAWQALQRMALNALPARVGVLVYADGRREAHWAVAAGSAGLIPMPTEWERKRALAQAMRWLPVLALWSIWTGVALPQAHAGLGWMLLLLIALGGTAVIAAMLAPLVWTWLRHRRSQSILAASERHLVDAIGAMRKRHRAWSRRLRSAALRRAARDAARAQTQGDEWTQTLADDDTAAGTAALQRLHGRLPMPWASQGLRGEGSGMLLMDDYRFALCGRYLSLRALHGPGYPTPFLAMGDRVEVLVPAQERAEADSVYALRNLEDGRIYIAHGGFRLQADGGPAGEHALTGFTARSYRLRGAGGAAIALIVTTLCYFVFGFDPHEAGRSLERAGFFAAVFVAMIAAIALPYAWSRRRWRSGRANARERLTERVYAALDLGSPLAPLPAHAHDV</sequence>
<dbReference type="Proteomes" id="UP000275910">
    <property type="component" value="Unassembled WGS sequence"/>
</dbReference>
<evidence type="ECO:0000256" key="1">
    <source>
        <dbReference type="SAM" id="Phobius"/>
    </source>
</evidence>
<evidence type="ECO:0000313" key="3">
    <source>
        <dbReference type="Proteomes" id="UP000275910"/>
    </source>
</evidence>
<evidence type="ECO:0000313" key="2">
    <source>
        <dbReference type="EMBL" id="ROU08751.1"/>
    </source>
</evidence>
<dbReference type="EMBL" id="RCTY01000008">
    <property type="protein sequence ID" value="ROU08751.1"/>
    <property type="molecule type" value="Genomic_DNA"/>
</dbReference>
<gene>
    <name evidence="2" type="ORF">D9T17_02885</name>
</gene>